<comment type="caution">
    <text evidence="2">The sequence shown here is derived from an EMBL/GenBank/DDBJ whole genome shotgun (WGS) entry which is preliminary data.</text>
</comment>
<dbReference type="PANTHER" id="PTHR35871:SF1">
    <property type="entry name" value="CXC1-LIKE CYSTEINE CLUSTER ASSOCIATED WITH KDZ TRANSPOSASES DOMAIN-CONTAINING PROTEIN"/>
    <property type="match status" value="1"/>
</dbReference>
<dbReference type="PANTHER" id="PTHR35871">
    <property type="entry name" value="EXPRESSED PROTEIN"/>
    <property type="match status" value="1"/>
</dbReference>
<organism evidence="2 3">
    <name type="scientific">Mycena metata</name>
    <dbReference type="NCBI Taxonomy" id="1033252"/>
    <lineage>
        <taxon>Eukaryota</taxon>
        <taxon>Fungi</taxon>
        <taxon>Dikarya</taxon>
        <taxon>Basidiomycota</taxon>
        <taxon>Agaricomycotina</taxon>
        <taxon>Agaricomycetes</taxon>
        <taxon>Agaricomycetidae</taxon>
        <taxon>Agaricales</taxon>
        <taxon>Marasmiineae</taxon>
        <taxon>Mycenaceae</taxon>
        <taxon>Mycena</taxon>
    </lineage>
</organism>
<evidence type="ECO:0000313" key="3">
    <source>
        <dbReference type="Proteomes" id="UP001215598"/>
    </source>
</evidence>
<feature type="region of interest" description="Disordered" evidence="1">
    <location>
        <begin position="22"/>
        <end position="46"/>
    </location>
</feature>
<sequence length="299" mass="33209">MPLGSKKASAARARAAKTAPKIIIASDSSTNSSQSDNCHWDGTEGDKVPQLFEPFLSARAHNHSGSDTEWACEDGLLPSGDESSDSDKDLEGLDLLRSFALAGEKEDAVIIAYNAITEHKSKRTWAAAEKIGYLTEAGAQLEYGKNYEGYWDGTMFMVQLRDKIIPAFETAHGAGYQMLLMVDHSQGHCMYRLDALIVSRMNLSPGGKQAFMRNGWWMDGNVRRTQTMVYPADHTDHPGQPKGIKAVLQERGLWPEGKFLKECKKAIHTAPRNCCAVRMLELEPDFLEQRSMIAEHSCR</sequence>
<feature type="region of interest" description="Disordered" evidence="1">
    <location>
        <begin position="63"/>
        <end position="88"/>
    </location>
</feature>
<name>A0AAD7GW92_9AGAR</name>
<protein>
    <recommendedName>
        <fullName evidence="4">DDE-1 domain-containing protein</fullName>
    </recommendedName>
</protein>
<dbReference type="Proteomes" id="UP001215598">
    <property type="component" value="Unassembled WGS sequence"/>
</dbReference>
<evidence type="ECO:0000313" key="2">
    <source>
        <dbReference type="EMBL" id="KAJ7706606.1"/>
    </source>
</evidence>
<dbReference type="EMBL" id="JARKIB010000456">
    <property type="protein sequence ID" value="KAJ7706606.1"/>
    <property type="molecule type" value="Genomic_DNA"/>
</dbReference>
<accession>A0AAD7GW92</accession>
<proteinExistence type="predicted"/>
<gene>
    <name evidence="2" type="ORF">B0H16DRAFT_1825745</name>
</gene>
<evidence type="ECO:0000256" key="1">
    <source>
        <dbReference type="SAM" id="MobiDB-lite"/>
    </source>
</evidence>
<feature type="compositionally biased region" description="Low complexity" evidence="1">
    <location>
        <begin position="22"/>
        <end position="37"/>
    </location>
</feature>
<reference evidence="2" key="1">
    <citation type="submission" date="2023-03" db="EMBL/GenBank/DDBJ databases">
        <title>Massive genome expansion in bonnet fungi (Mycena s.s.) driven by repeated elements and novel gene families across ecological guilds.</title>
        <authorList>
            <consortium name="Lawrence Berkeley National Laboratory"/>
            <person name="Harder C.B."/>
            <person name="Miyauchi S."/>
            <person name="Viragh M."/>
            <person name="Kuo A."/>
            <person name="Thoen E."/>
            <person name="Andreopoulos B."/>
            <person name="Lu D."/>
            <person name="Skrede I."/>
            <person name="Drula E."/>
            <person name="Henrissat B."/>
            <person name="Morin E."/>
            <person name="Kohler A."/>
            <person name="Barry K."/>
            <person name="LaButti K."/>
            <person name="Morin E."/>
            <person name="Salamov A."/>
            <person name="Lipzen A."/>
            <person name="Mereny Z."/>
            <person name="Hegedus B."/>
            <person name="Baldrian P."/>
            <person name="Stursova M."/>
            <person name="Weitz H."/>
            <person name="Taylor A."/>
            <person name="Grigoriev I.V."/>
            <person name="Nagy L.G."/>
            <person name="Martin F."/>
            <person name="Kauserud H."/>
        </authorList>
    </citation>
    <scope>NUCLEOTIDE SEQUENCE</scope>
    <source>
        <strain evidence="2">CBHHK182m</strain>
    </source>
</reference>
<keyword evidence="3" id="KW-1185">Reference proteome</keyword>
<dbReference type="AlphaFoldDB" id="A0AAD7GW92"/>
<evidence type="ECO:0008006" key="4">
    <source>
        <dbReference type="Google" id="ProtNLM"/>
    </source>
</evidence>